<organism evidence="4 5">
    <name type="scientific">Pedobacter aquae</name>
    <dbReference type="NCBI Taxonomy" id="2605747"/>
    <lineage>
        <taxon>Bacteria</taxon>
        <taxon>Pseudomonadati</taxon>
        <taxon>Bacteroidota</taxon>
        <taxon>Sphingobacteriia</taxon>
        <taxon>Sphingobacteriales</taxon>
        <taxon>Sphingobacteriaceae</taxon>
        <taxon>Pedobacter</taxon>
    </lineage>
</organism>
<evidence type="ECO:0000313" key="5">
    <source>
        <dbReference type="Proteomes" id="UP000323653"/>
    </source>
</evidence>
<dbReference type="AlphaFoldDB" id="A0A5C0VKA7"/>
<sequence length="1096" mass="126963">MDYAGFLKKIDDFIRKYYLNKIIRGLIWLCAIFLVVFLLVITAEYYSYFNPLTKTILFYLFLISQLALAWFLVGKYLLKYLKLGAFINHEQASIIIGNHFPDVKDKLLNTLQLQKALTDKPEHEALILASINQRVKQLQPIPFVSAIKISENKKYLRYAIVPAMVMLVLAFTTPAIITDGTSRIIKHNQRFVKKAPFNFEVLNKNLSGVQGEDFELQIKLSGTEIPQEVYIEDGLNSFKLTQEDIIHFNHTFKNLQEDVSFRFKAGEFYSDTYTLKISKKPSILGVRLFLTYPAYLKKQNEVLENPGDISLPEGTVVKWLIGAENTTTLNFHYLKNNIRLTPHKENQFSYQLKLTKSALYSLKPQNNWVVQDALNYQIEVLPDAFPQIEATEKPDSLNSQVLYFIGKASDDYGLNSLSFHYKITSSKDKNRLGKQFKAPVKLQKGSLESSFFYFWPISNTGIKAGEEIAYYFEVTDNDGVNGPKSSRTSLKTYRLLSKAELVEKVEESTQNVKQKISDAIKQAQKIQDEARKLNQELLNTKSMDYTQQKQAQELLDKQQKLEELLKEISKENQKNLLERNQLDNNKELLEKQKQIQDLFDNVLDEKTKSLLKEIQKMLEQKLSDVPNQELKQVQSDQKSLKKELDRILELYKQLEVEQKINQAIDKLEGLTKKQEENITKPDINQQKEIKKEFNTLKEDLKEIAEKNQLLEQPENFDQQKEQQQAIEKKLQEAEENLTQNRKQKANEAQKDAASEMQKMANELKEMQNEEEAQENQVDAQALRQILQNLLKSSFDQEKLMLDLKNTNINDPRFNEIGQKQRNIKDNLKLVEDSLYSLSKRVPQISATVNKEISQINQQIAEALQNLTERKIAEVNRNQQYALTAINNLSLMLSEALEQLQNAMKNAKSGGKGKPKPGMSQLSKMQQELNKNMQKAKEQMQQQGIPQGQKGNKQMSQQFSEMAQQQQMIRQALQELNQQLNKDGKGKLGNLEKIMKDMEQTETDLVNKRITQEAINRQQDIQSRLLEAEKAEREREQDTQKESKAGKQFAPNYNLVLKEYEKIKENEAEMLKTVSPALNNFYKSKISDYFKKLNKRK</sequence>
<evidence type="ECO:0000256" key="3">
    <source>
        <dbReference type="SAM" id="Phobius"/>
    </source>
</evidence>
<feature type="region of interest" description="Disordered" evidence="2">
    <location>
        <begin position="736"/>
        <end position="755"/>
    </location>
</feature>
<feature type="coiled-coil region" evidence="1">
    <location>
        <begin position="502"/>
        <end position="592"/>
    </location>
</feature>
<accession>A0A5C0VKA7</accession>
<gene>
    <name evidence="4" type="ORF">FYC62_13505</name>
</gene>
<keyword evidence="3" id="KW-0472">Membrane</keyword>
<name>A0A5C0VKA7_9SPHI</name>
<keyword evidence="3" id="KW-1133">Transmembrane helix</keyword>
<feature type="transmembrane region" description="Helical" evidence="3">
    <location>
        <begin position="155"/>
        <end position="177"/>
    </location>
</feature>
<dbReference type="EMBL" id="CP043329">
    <property type="protein sequence ID" value="QEK52557.1"/>
    <property type="molecule type" value="Genomic_DNA"/>
</dbReference>
<dbReference type="Proteomes" id="UP000323653">
    <property type="component" value="Chromosome"/>
</dbReference>
<feature type="compositionally biased region" description="Low complexity" evidence="2">
    <location>
        <begin position="938"/>
        <end position="965"/>
    </location>
</feature>
<feature type="region of interest" description="Disordered" evidence="2">
    <location>
        <begin position="928"/>
        <end position="965"/>
    </location>
</feature>
<feature type="transmembrane region" description="Helical" evidence="3">
    <location>
        <begin position="25"/>
        <end position="46"/>
    </location>
</feature>
<feature type="region of interest" description="Disordered" evidence="2">
    <location>
        <begin position="1028"/>
        <end position="1047"/>
    </location>
</feature>
<dbReference type="KEGG" id="pej:FYC62_13505"/>
<protein>
    <recommendedName>
        <fullName evidence="6">DUF4175 family protein</fullName>
    </recommendedName>
</protein>
<evidence type="ECO:0000256" key="2">
    <source>
        <dbReference type="SAM" id="MobiDB-lite"/>
    </source>
</evidence>
<evidence type="ECO:0000256" key="1">
    <source>
        <dbReference type="SAM" id="Coils"/>
    </source>
</evidence>
<feature type="compositionally biased region" description="Basic and acidic residues" evidence="2">
    <location>
        <begin position="744"/>
        <end position="753"/>
    </location>
</feature>
<feature type="compositionally biased region" description="Basic and acidic residues" evidence="2">
    <location>
        <begin position="1028"/>
        <end position="1044"/>
    </location>
</feature>
<keyword evidence="3" id="KW-0812">Transmembrane</keyword>
<proteinExistence type="predicted"/>
<keyword evidence="1" id="KW-0175">Coiled coil</keyword>
<feature type="transmembrane region" description="Helical" evidence="3">
    <location>
        <begin position="58"/>
        <end position="78"/>
    </location>
</feature>
<evidence type="ECO:0000313" key="4">
    <source>
        <dbReference type="EMBL" id="QEK52557.1"/>
    </source>
</evidence>
<dbReference type="RefSeq" id="WP_149075314.1">
    <property type="nucleotide sequence ID" value="NZ_CP043329.1"/>
</dbReference>
<reference evidence="4 5" key="1">
    <citation type="submission" date="2019-08" db="EMBL/GenBank/DDBJ databases">
        <title>Pedobacter sp. nov., isolated from Han river, South Korea.</title>
        <authorList>
            <person name="Lee D.-H."/>
            <person name="Kim Y.-S."/>
            <person name="Hwang E.-M."/>
            <person name="Le Tran T.C."/>
            <person name="Cha C.-J."/>
        </authorList>
    </citation>
    <scope>NUCLEOTIDE SEQUENCE [LARGE SCALE GENOMIC DNA]</scope>
    <source>
        <strain evidence="4 5">CJ43</strain>
    </source>
</reference>
<evidence type="ECO:0008006" key="6">
    <source>
        <dbReference type="Google" id="ProtNLM"/>
    </source>
</evidence>
<keyword evidence="5" id="KW-1185">Reference proteome</keyword>